<dbReference type="RefSeq" id="WP_012505266.1">
    <property type="nucleotide sequence ID" value="NC_011059.1"/>
</dbReference>
<evidence type="ECO:0000313" key="3">
    <source>
        <dbReference type="EMBL" id="ACF45729.1"/>
    </source>
</evidence>
<organism evidence="3 4">
    <name type="scientific">Prosthecochloris aestuarii (strain DSM 271 / SK 413)</name>
    <dbReference type="NCBI Taxonomy" id="290512"/>
    <lineage>
        <taxon>Bacteria</taxon>
        <taxon>Pseudomonadati</taxon>
        <taxon>Chlorobiota</taxon>
        <taxon>Chlorobiia</taxon>
        <taxon>Chlorobiales</taxon>
        <taxon>Chlorobiaceae</taxon>
        <taxon>Prosthecochloris</taxon>
    </lineage>
</organism>
<keyword evidence="4" id="KW-1185">Reference proteome</keyword>
<feature type="transmembrane region" description="Helical" evidence="1">
    <location>
        <begin position="153"/>
        <end position="173"/>
    </location>
</feature>
<accession>B4S6H4</accession>
<feature type="transmembrane region" description="Helical" evidence="1">
    <location>
        <begin position="115"/>
        <end position="132"/>
    </location>
</feature>
<feature type="transmembrane region" description="Helical" evidence="1">
    <location>
        <begin position="179"/>
        <end position="197"/>
    </location>
</feature>
<dbReference type="eggNOG" id="COG1266">
    <property type="taxonomic scope" value="Bacteria"/>
</dbReference>
<dbReference type="GO" id="GO:0080120">
    <property type="term" value="P:CAAX-box protein maturation"/>
    <property type="evidence" value="ECO:0007669"/>
    <property type="project" value="UniProtKB-ARBA"/>
</dbReference>
<dbReference type="KEGG" id="paa:Paes_0682"/>
<evidence type="ECO:0000313" key="4">
    <source>
        <dbReference type="Proteomes" id="UP000002725"/>
    </source>
</evidence>
<gene>
    <name evidence="3" type="ordered locus">Paes_0682</name>
</gene>
<dbReference type="GO" id="GO:0004175">
    <property type="term" value="F:endopeptidase activity"/>
    <property type="evidence" value="ECO:0007669"/>
    <property type="project" value="UniProtKB-ARBA"/>
</dbReference>
<keyword evidence="1" id="KW-0812">Transmembrane</keyword>
<dbReference type="Proteomes" id="UP000002725">
    <property type="component" value="Chromosome"/>
</dbReference>
<name>B4S6H4_PROA2</name>
<proteinExistence type="predicted"/>
<feature type="transmembrane region" description="Helical" evidence="1">
    <location>
        <begin position="43"/>
        <end position="62"/>
    </location>
</feature>
<dbReference type="AlphaFoldDB" id="B4S6H4"/>
<dbReference type="STRING" id="290512.Paes_0682"/>
<dbReference type="HOGENOM" id="CLU_105403_0_0_10"/>
<evidence type="ECO:0000259" key="2">
    <source>
        <dbReference type="Pfam" id="PF02517"/>
    </source>
</evidence>
<feature type="transmembrane region" description="Helical" evidence="1">
    <location>
        <begin position="206"/>
        <end position="228"/>
    </location>
</feature>
<reference evidence="3" key="1">
    <citation type="submission" date="2008-06" db="EMBL/GenBank/DDBJ databases">
        <title>Complete sequence of chromosome of Prosthecochloris aestuarii DSM 271.</title>
        <authorList>
            <consortium name="US DOE Joint Genome Institute"/>
            <person name="Lucas S."/>
            <person name="Copeland A."/>
            <person name="Lapidus A."/>
            <person name="Glavina del Rio T."/>
            <person name="Dalin E."/>
            <person name="Tice H."/>
            <person name="Bruce D."/>
            <person name="Goodwin L."/>
            <person name="Pitluck S."/>
            <person name="Schmutz J."/>
            <person name="Larimer F."/>
            <person name="Land M."/>
            <person name="Hauser L."/>
            <person name="Kyrpides N."/>
            <person name="Anderson I."/>
            <person name="Liu Z."/>
            <person name="Li T."/>
            <person name="Zhao F."/>
            <person name="Overmann J."/>
            <person name="Bryant D.A."/>
            <person name="Richardson P."/>
        </authorList>
    </citation>
    <scope>NUCLEOTIDE SEQUENCE [LARGE SCALE GENOMIC DNA]</scope>
    <source>
        <strain evidence="3">DSM 271</strain>
    </source>
</reference>
<keyword evidence="1" id="KW-1133">Transmembrane helix</keyword>
<keyword evidence="1" id="KW-0472">Membrane</keyword>
<dbReference type="EMBL" id="CP001108">
    <property type="protein sequence ID" value="ACF45729.1"/>
    <property type="molecule type" value="Genomic_DNA"/>
</dbReference>
<dbReference type="InterPro" id="IPR003675">
    <property type="entry name" value="Rce1/LyrA-like_dom"/>
</dbReference>
<feature type="transmembrane region" description="Helical" evidence="1">
    <location>
        <begin position="83"/>
        <end position="103"/>
    </location>
</feature>
<feature type="domain" description="CAAX prenyl protease 2/Lysostaphin resistance protein A-like" evidence="2">
    <location>
        <begin position="122"/>
        <end position="212"/>
    </location>
</feature>
<dbReference type="Pfam" id="PF02517">
    <property type="entry name" value="Rce1-like"/>
    <property type="match status" value="1"/>
</dbReference>
<sequence>MKSVKATVSDAGDVQGRFNLSFGLMAAIWITGAVGHFTPLKEWPALFLYVFGALGLVLARGIGRSEWRQMYLGGGDLKKSLKWGTIAGAVLFLMDITNTVLYYSNGGTPMAEMEILLVGRSLLYIFPVLILAEEFLWRGIMFSSMIERGFNQHLTVFLTAIFYVVNHYAVAPVGMYERSLMAMMAFPIGIIGGYIVLKSRNVWGSVLLHMMTMISMLLDIFVIPKLIFG</sequence>
<evidence type="ECO:0000256" key="1">
    <source>
        <dbReference type="SAM" id="Phobius"/>
    </source>
</evidence>
<feature type="transmembrane region" description="Helical" evidence="1">
    <location>
        <begin position="20"/>
        <end position="37"/>
    </location>
</feature>
<protein>
    <submittedName>
        <fullName evidence="3">Abortive infection protein</fullName>
    </submittedName>
</protein>